<dbReference type="OrthoDB" id="10567666at2759"/>
<dbReference type="EMBL" id="KN848063">
    <property type="protein sequence ID" value="KIY03100.1"/>
    <property type="molecule type" value="Genomic_DNA"/>
</dbReference>
<name>A0A0D2KHZ2_9EURO</name>
<dbReference type="RefSeq" id="XP_016637222.1">
    <property type="nucleotide sequence ID" value="XM_016772083.1"/>
</dbReference>
<reference evidence="1 2" key="1">
    <citation type="submission" date="2015-01" db="EMBL/GenBank/DDBJ databases">
        <title>The Genome Sequence of Fonsecaea multimorphosa CBS 102226.</title>
        <authorList>
            <consortium name="The Broad Institute Genomics Platform"/>
            <person name="Cuomo C."/>
            <person name="de Hoog S."/>
            <person name="Gorbushina A."/>
            <person name="Stielow B."/>
            <person name="Teixiera M."/>
            <person name="Abouelleil A."/>
            <person name="Chapman S.B."/>
            <person name="Priest M."/>
            <person name="Young S.K."/>
            <person name="Wortman J."/>
            <person name="Nusbaum C."/>
            <person name="Birren B."/>
        </authorList>
    </citation>
    <scope>NUCLEOTIDE SEQUENCE [LARGE SCALE GENOMIC DNA]</scope>
    <source>
        <strain evidence="1 2">CBS 102226</strain>
    </source>
</reference>
<proteinExistence type="predicted"/>
<gene>
    <name evidence="1" type="ORF">Z520_01567</name>
</gene>
<dbReference type="Proteomes" id="UP000053411">
    <property type="component" value="Unassembled WGS sequence"/>
</dbReference>
<protein>
    <submittedName>
        <fullName evidence="1">Uncharacterized protein</fullName>
    </submittedName>
</protein>
<evidence type="ECO:0000313" key="1">
    <source>
        <dbReference type="EMBL" id="KIY03100.1"/>
    </source>
</evidence>
<accession>A0A0D2KHZ2</accession>
<sequence>MTPGIRQRASFYSIHTFRHIIAGLLTAIIHIDDNPGLILDEATRMVEELEATAIMENVEDAQIKELRRLLDFLEGNFFSDGWDDDESEGDEEAET</sequence>
<organism evidence="1 2">
    <name type="scientific">Fonsecaea multimorphosa CBS 102226</name>
    <dbReference type="NCBI Taxonomy" id="1442371"/>
    <lineage>
        <taxon>Eukaryota</taxon>
        <taxon>Fungi</taxon>
        <taxon>Dikarya</taxon>
        <taxon>Ascomycota</taxon>
        <taxon>Pezizomycotina</taxon>
        <taxon>Eurotiomycetes</taxon>
        <taxon>Chaetothyriomycetidae</taxon>
        <taxon>Chaetothyriales</taxon>
        <taxon>Herpotrichiellaceae</taxon>
        <taxon>Fonsecaea</taxon>
    </lineage>
</organism>
<keyword evidence="2" id="KW-1185">Reference proteome</keyword>
<dbReference type="AlphaFoldDB" id="A0A0D2KHZ2"/>
<dbReference type="GeneID" id="27707313"/>
<evidence type="ECO:0000313" key="2">
    <source>
        <dbReference type="Proteomes" id="UP000053411"/>
    </source>
</evidence>
<dbReference type="VEuPathDB" id="FungiDB:Z520_01567"/>